<proteinExistence type="predicted"/>
<keyword evidence="2" id="KW-1185">Reference proteome</keyword>
<reference evidence="1" key="1">
    <citation type="submission" date="2023-11" db="EMBL/GenBank/DDBJ databases">
        <authorList>
            <person name="Poullet M."/>
        </authorList>
    </citation>
    <scope>NUCLEOTIDE SEQUENCE</scope>
    <source>
        <strain evidence="1">E1834</strain>
    </source>
</reference>
<evidence type="ECO:0000313" key="1">
    <source>
        <dbReference type="EMBL" id="CAK5119730.1"/>
    </source>
</evidence>
<gene>
    <name evidence="1" type="ORF">MENTE1834_LOCUS46582</name>
</gene>
<name>A0ACB1B2X8_MELEN</name>
<sequence length="97" mass="10809">MECRKGLENQVYDEYRVASTHFHNNHARYVQFLKIVGSSPSVHLQQEINSNLANKFKENSSCIFSYLNWKKTIMDSCGNSSNGSSCSGGGGGRSNKK</sequence>
<comment type="caution">
    <text evidence="1">The sequence shown here is derived from an EMBL/GenBank/DDBJ whole genome shotgun (WGS) entry which is preliminary data.</text>
</comment>
<organism evidence="1 2">
    <name type="scientific">Meloidogyne enterolobii</name>
    <name type="common">Root-knot nematode worm</name>
    <name type="synonym">Meloidogyne mayaguensis</name>
    <dbReference type="NCBI Taxonomy" id="390850"/>
    <lineage>
        <taxon>Eukaryota</taxon>
        <taxon>Metazoa</taxon>
        <taxon>Ecdysozoa</taxon>
        <taxon>Nematoda</taxon>
        <taxon>Chromadorea</taxon>
        <taxon>Rhabditida</taxon>
        <taxon>Tylenchina</taxon>
        <taxon>Tylenchomorpha</taxon>
        <taxon>Tylenchoidea</taxon>
        <taxon>Meloidogynidae</taxon>
        <taxon>Meloidogyninae</taxon>
        <taxon>Meloidogyne</taxon>
    </lineage>
</organism>
<accession>A0ACB1B2X8</accession>
<protein>
    <submittedName>
        <fullName evidence="1">Uncharacterized protein</fullName>
    </submittedName>
</protein>
<dbReference type="EMBL" id="CAVMJV010000172">
    <property type="protein sequence ID" value="CAK5119730.1"/>
    <property type="molecule type" value="Genomic_DNA"/>
</dbReference>
<evidence type="ECO:0000313" key="2">
    <source>
        <dbReference type="Proteomes" id="UP001497535"/>
    </source>
</evidence>
<dbReference type="Proteomes" id="UP001497535">
    <property type="component" value="Unassembled WGS sequence"/>
</dbReference>